<evidence type="ECO:0000256" key="1">
    <source>
        <dbReference type="SAM" id="MobiDB-lite"/>
    </source>
</evidence>
<evidence type="ECO:0000313" key="3">
    <source>
        <dbReference type="Proteomes" id="UP000000702"/>
    </source>
</evidence>
<comment type="caution">
    <text evidence="2">The sequence shown here is derived from an EMBL/GenBank/DDBJ whole genome shotgun (WGS) entry which is preliminary data.</text>
</comment>
<sequence>MNLFCRKRSEAARVQEKKFKQLVRVNEDISQKKNARPVPKGVSETKKKCSVRGKREKLYTHTINRPTKLKRRLVARSSHQQSAAQYHSCGVCGGPVAFGLRWPHASEAERLTGMP</sequence>
<keyword evidence="3" id="KW-1185">Reference proteome</keyword>
<dbReference type="AlphaFoldDB" id="F9W6C2"/>
<feature type="region of interest" description="Disordered" evidence="1">
    <location>
        <begin position="30"/>
        <end position="53"/>
    </location>
</feature>
<evidence type="ECO:0000313" key="2">
    <source>
        <dbReference type="EMBL" id="CCD12727.1"/>
    </source>
</evidence>
<protein>
    <submittedName>
        <fullName evidence="2">Uncharacterized protein</fullName>
    </submittedName>
</protein>
<dbReference type="Proteomes" id="UP000000702">
    <property type="component" value="Unassembled WGS sequence"/>
</dbReference>
<reference evidence="3" key="1">
    <citation type="submission" date="2011-07" db="EMBL/GenBank/DDBJ databases">
        <title>Divergent evolution of antigenic variation in African trypanosomes.</title>
        <authorList>
            <person name="Jackson A.P."/>
            <person name="Berry A."/>
            <person name="Allison H.C."/>
            <person name="Burton P."/>
            <person name="Anderson J."/>
            <person name="Aslett M."/>
            <person name="Brown R."/>
            <person name="Corton N."/>
            <person name="Harris D."/>
            <person name="Hauser H."/>
            <person name="Gamble J."/>
            <person name="Gilderthorp R."/>
            <person name="McQuillan J."/>
            <person name="Quail M.A."/>
            <person name="Sanders M."/>
            <person name="Van Tonder A."/>
            <person name="Ginger M.L."/>
            <person name="Donelson J.E."/>
            <person name="Field M.C."/>
            <person name="Barry J.D."/>
            <person name="Berriman M."/>
            <person name="Hertz-Fowler C."/>
        </authorList>
    </citation>
    <scope>NUCLEOTIDE SEQUENCE [LARGE SCALE GENOMIC DNA]</scope>
    <source>
        <strain evidence="3">IL3000</strain>
    </source>
</reference>
<proteinExistence type="predicted"/>
<name>F9W6C2_TRYCI</name>
<dbReference type="EMBL" id="CAEQ01000847">
    <property type="protein sequence ID" value="CCD12727.1"/>
    <property type="molecule type" value="Genomic_DNA"/>
</dbReference>
<gene>
    <name evidence="2" type="ORF">TCIL3000_0_35840</name>
</gene>
<organism evidence="2 3">
    <name type="scientific">Trypanosoma congolense (strain IL3000)</name>
    <dbReference type="NCBI Taxonomy" id="1068625"/>
    <lineage>
        <taxon>Eukaryota</taxon>
        <taxon>Discoba</taxon>
        <taxon>Euglenozoa</taxon>
        <taxon>Kinetoplastea</taxon>
        <taxon>Metakinetoplastina</taxon>
        <taxon>Trypanosomatida</taxon>
        <taxon>Trypanosomatidae</taxon>
        <taxon>Trypanosoma</taxon>
        <taxon>Nannomonas</taxon>
    </lineage>
</organism>
<accession>F9W6C2</accession>
<reference evidence="2 3" key="2">
    <citation type="journal article" date="2012" name="Proc. Natl. Acad. Sci. U.S.A.">
        <title>Antigenic diversity is generated by distinct evolutionary mechanisms in African trypanosome species.</title>
        <authorList>
            <person name="Jackson A.P."/>
            <person name="Berry A."/>
            <person name="Aslett M."/>
            <person name="Allison H.C."/>
            <person name="Burton P."/>
            <person name="Vavrova-Anderson J."/>
            <person name="Brown R."/>
            <person name="Browne H."/>
            <person name="Corton N."/>
            <person name="Hauser H."/>
            <person name="Gamble J."/>
            <person name="Gilderthorp R."/>
            <person name="Marcello L."/>
            <person name="McQuillan J."/>
            <person name="Otto T.D."/>
            <person name="Quail M.A."/>
            <person name="Sanders M.J."/>
            <person name="van Tonder A."/>
            <person name="Ginger M.L."/>
            <person name="Field M.C."/>
            <person name="Barry J.D."/>
            <person name="Hertz-Fowler C."/>
            <person name="Berriman M."/>
        </authorList>
    </citation>
    <scope>NUCLEOTIDE SEQUENCE [LARGE SCALE GENOMIC DNA]</scope>
    <source>
        <strain evidence="2 3">IL3000</strain>
    </source>
</reference>